<gene>
    <name evidence="1" type="ORF">MES4922_290048</name>
</gene>
<proteinExistence type="predicted"/>
<keyword evidence="2" id="KW-1185">Reference proteome</keyword>
<protein>
    <submittedName>
        <fullName evidence="1">Uncharacterized protein</fullName>
    </submittedName>
</protein>
<dbReference type="EMBL" id="CAKXZS010000022">
    <property type="protein sequence ID" value="CAH2401124.1"/>
    <property type="molecule type" value="Genomic_DNA"/>
</dbReference>
<comment type="caution">
    <text evidence="1">The sequence shown here is derived from an EMBL/GenBank/DDBJ whole genome shotgun (WGS) entry which is preliminary data.</text>
</comment>
<dbReference type="Proteomes" id="UP001152604">
    <property type="component" value="Unassembled WGS sequence"/>
</dbReference>
<name>A0ABM9DWI7_9HYPH</name>
<evidence type="ECO:0000313" key="2">
    <source>
        <dbReference type="Proteomes" id="UP001152604"/>
    </source>
</evidence>
<sequence length="62" mass="6730">MARKLATHCRKPASATADPVEISKASERLAAATMLVKRFAALRTDIYSSFFITGRSFIAEPG</sequence>
<evidence type="ECO:0000313" key="1">
    <source>
        <dbReference type="EMBL" id="CAH2401124.1"/>
    </source>
</evidence>
<reference evidence="1" key="1">
    <citation type="submission" date="2022-03" db="EMBL/GenBank/DDBJ databases">
        <authorList>
            <person name="Brunel B."/>
        </authorList>
    </citation>
    <scope>NUCLEOTIDE SEQUENCE</scope>
    <source>
        <strain evidence="1">STM4922sample</strain>
    </source>
</reference>
<accession>A0ABM9DWI7</accession>
<organism evidence="1 2">
    <name type="scientific">Mesorhizobium ventifaucium</name>
    <dbReference type="NCBI Taxonomy" id="666020"/>
    <lineage>
        <taxon>Bacteria</taxon>
        <taxon>Pseudomonadati</taxon>
        <taxon>Pseudomonadota</taxon>
        <taxon>Alphaproteobacteria</taxon>
        <taxon>Hyphomicrobiales</taxon>
        <taxon>Phyllobacteriaceae</taxon>
        <taxon>Mesorhizobium</taxon>
    </lineage>
</organism>